<reference evidence="1 2" key="1">
    <citation type="journal article" date="2020" name="Genome Biol. Evol.">
        <title>Comparative genomics of strictly vertically transmitted, feminizing microsporidia endosymbionts of amphipod crustaceans.</title>
        <authorList>
            <person name="Cormier A."/>
            <person name="Chebbi M.A."/>
            <person name="Giraud I."/>
            <person name="Wattier R."/>
            <person name="Teixeira M."/>
            <person name="Gilbert C."/>
            <person name="Rigaud T."/>
            <person name="Cordaux R."/>
        </authorList>
    </citation>
    <scope>NUCLEOTIDE SEQUENCE [LARGE SCALE GENOMIC DNA]</scope>
    <source>
        <strain evidence="1 2">Ou3-Ou53</strain>
    </source>
</reference>
<dbReference type="EMBL" id="SBJO01000002">
    <property type="protein sequence ID" value="KAF9765035.1"/>
    <property type="molecule type" value="Genomic_DNA"/>
</dbReference>
<evidence type="ECO:0000313" key="2">
    <source>
        <dbReference type="Proteomes" id="UP000740883"/>
    </source>
</evidence>
<evidence type="ECO:0000313" key="1">
    <source>
        <dbReference type="EMBL" id="KAF9765035.1"/>
    </source>
</evidence>
<dbReference type="Proteomes" id="UP000740883">
    <property type="component" value="Unassembled WGS sequence"/>
</dbReference>
<keyword evidence="2" id="KW-1185">Reference proteome</keyword>
<dbReference type="AlphaFoldDB" id="A0A9P6H121"/>
<name>A0A9P6H121_9MICR</name>
<dbReference type="OrthoDB" id="2192095at2759"/>
<proteinExistence type="predicted"/>
<accession>A0A9P6H121</accession>
<gene>
    <name evidence="1" type="primary">epl-1</name>
    <name evidence="1" type="ORF">NGRA_0074</name>
</gene>
<sequence>MVPKRKRNVKINTTENYPVVDIEKLDLSHLEEFTLPPIDTGMEAEEEKEIHLKNIIDSGRGNIPIPVIKKMENPAKILYKNDGTNSLNSCRKDVTNQYYMDTRDFELCHSLGITEEDYLSVVEEIEDDAHVKVENEDKLVETRSSCFDYGRLTGLYPQSSNCKQFETAEVETMVEDTFVPEYSANTETDPKSEPVLTEWECLRSITPVQDVNQTKKLSDEIKNQIKAQARYKRLIRDEDKSHPSYVCFRRRVLKPSRKNRRSEAQTVEKVVRLNSELGLLTKMSNLRKKVCELDDKIYDINFELSKAISRVVQKYGEKGQKKVARFIKNTKTVQAKTDTPNQGDIFKDILFDRDRIRMLNKRLRLARDNIDEEEIEKEAIGYTNYLRSIHENIYPQ</sequence>
<comment type="caution">
    <text evidence="1">The sequence shown here is derived from an EMBL/GenBank/DDBJ whole genome shotgun (WGS) entry which is preliminary data.</text>
</comment>
<protein>
    <submittedName>
        <fullName evidence="1">Enhancer of polycomb-like protein 1</fullName>
    </submittedName>
</protein>
<organism evidence="1 2">
    <name type="scientific">Nosema granulosis</name>
    <dbReference type="NCBI Taxonomy" id="83296"/>
    <lineage>
        <taxon>Eukaryota</taxon>
        <taxon>Fungi</taxon>
        <taxon>Fungi incertae sedis</taxon>
        <taxon>Microsporidia</taxon>
        <taxon>Nosematidae</taxon>
        <taxon>Nosema</taxon>
    </lineage>
</organism>